<dbReference type="InterPro" id="IPR002153">
    <property type="entry name" value="TRPC_channel"/>
</dbReference>
<dbReference type="Pfam" id="PF08344">
    <property type="entry name" value="TRP_2"/>
    <property type="match status" value="1"/>
</dbReference>
<comment type="subcellular location">
    <subcellularLocation>
        <location evidence="1">Membrane</location>
        <topology evidence="1">Multi-pass membrane protein</topology>
    </subcellularLocation>
</comment>
<dbReference type="GO" id="GO:0070679">
    <property type="term" value="F:inositol 1,4,5 trisphosphate binding"/>
    <property type="evidence" value="ECO:0007669"/>
    <property type="project" value="TreeGrafter"/>
</dbReference>
<dbReference type="InterPro" id="IPR036770">
    <property type="entry name" value="Ankyrin_rpt-contain_sf"/>
</dbReference>
<feature type="transmembrane region" description="Helical" evidence="12">
    <location>
        <begin position="701"/>
        <end position="722"/>
    </location>
</feature>
<keyword evidence="14" id="KW-0675">Receptor</keyword>
<comment type="caution">
    <text evidence="14">The sequence shown here is derived from an EMBL/GenBank/DDBJ whole genome shotgun (WGS) entry which is preliminary data.</text>
</comment>
<evidence type="ECO:0000256" key="12">
    <source>
        <dbReference type="SAM" id="Phobius"/>
    </source>
</evidence>
<keyword evidence="6 10" id="KW-0040">ANK repeat</keyword>
<dbReference type="GO" id="GO:0034703">
    <property type="term" value="C:cation channel complex"/>
    <property type="evidence" value="ECO:0007669"/>
    <property type="project" value="TreeGrafter"/>
</dbReference>
<dbReference type="Pfam" id="PF12796">
    <property type="entry name" value="Ank_2"/>
    <property type="match status" value="1"/>
</dbReference>
<evidence type="ECO:0000256" key="5">
    <source>
        <dbReference type="ARBA" id="ARBA00022989"/>
    </source>
</evidence>
<dbReference type="NCBIfam" id="TIGR00870">
    <property type="entry name" value="trp"/>
    <property type="match status" value="1"/>
</dbReference>
<keyword evidence="2" id="KW-0813">Transport</keyword>
<evidence type="ECO:0000256" key="4">
    <source>
        <dbReference type="ARBA" id="ARBA00022737"/>
    </source>
</evidence>
<dbReference type="PROSITE" id="PS50088">
    <property type="entry name" value="ANK_REPEAT"/>
    <property type="match status" value="1"/>
</dbReference>
<evidence type="ECO:0000256" key="6">
    <source>
        <dbReference type="ARBA" id="ARBA00023043"/>
    </source>
</evidence>
<protein>
    <submittedName>
        <fullName evidence="14">Short transient receptor potential channel 3</fullName>
    </submittedName>
</protein>
<keyword evidence="3 12" id="KW-0812">Transmembrane</keyword>
<dbReference type="AlphaFoldDB" id="A0A210QHZ8"/>
<feature type="compositionally biased region" description="Polar residues" evidence="11">
    <location>
        <begin position="948"/>
        <end position="959"/>
    </location>
</feature>
<keyword evidence="15" id="KW-1185">Reference proteome</keyword>
<feature type="compositionally biased region" description="Basic residues" evidence="11">
    <location>
        <begin position="1"/>
        <end position="11"/>
    </location>
</feature>
<evidence type="ECO:0000256" key="2">
    <source>
        <dbReference type="ARBA" id="ARBA00022448"/>
    </source>
</evidence>
<feature type="compositionally biased region" description="Basic and acidic residues" evidence="11">
    <location>
        <begin position="12"/>
        <end position="28"/>
    </location>
</feature>
<keyword evidence="8 12" id="KW-0472">Membrane</keyword>
<dbReference type="PANTHER" id="PTHR10117">
    <property type="entry name" value="TRANSIENT RECEPTOR POTENTIAL CHANNEL"/>
    <property type="match status" value="1"/>
</dbReference>
<feature type="compositionally biased region" description="Basic residues" evidence="11">
    <location>
        <begin position="38"/>
        <end position="49"/>
    </location>
</feature>
<organism evidence="14 15">
    <name type="scientific">Mizuhopecten yessoensis</name>
    <name type="common">Japanese scallop</name>
    <name type="synonym">Patinopecten yessoensis</name>
    <dbReference type="NCBI Taxonomy" id="6573"/>
    <lineage>
        <taxon>Eukaryota</taxon>
        <taxon>Metazoa</taxon>
        <taxon>Spiralia</taxon>
        <taxon>Lophotrochozoa</taxon>
        <taxon>Mollusca</taxon>
        <taxon>Bivalvia</taxon>
        <taxon>Autobranchia</taxon>
        <taxon>Pteriomorphia</taxon>
        <taxon>Pectinida</taxon>
        <taxon>Pectinoidea</taxon>
        <taxon>Pectinidae</taxon>
        <taxon>Mizuhopecten</taxon>
    </lineage>
</organism>
<dbReference type="SMART" id="SM01420">
    <property type="entry name" value="TRP_2"/>
    <property type="match status" value="1"/>
</dbReference>
<accession>A0A210QHZ8</accession>
<feature type="domain" description="Transient receptor ion channel" evidence="13">
    <location>
        <begin position="220"/>
        <end position="282"/>
    </location>
</feature>
<feature type="transmembrane region" description="Helical" evidence="12">
    <location>
        <begin position="620"/>
        <end position="642"/>
    </location>
</feature>
<dbReference type="Pfam" id="PF00023">
    <property type="entry name" value="Ank"/>
    <property type="match status" value="1"/>
</dbReference>
<dbReference type="Proteomes" id="UP000242188">
    <property type="component" value="Unassembled WGS sequence"/>
</dbReference>
<feature type="transmembrane region" description="Helical" evidence="12">
    <location>
        <begin position="371"/>
        <end position="390"/>
    </location>
</feature>
<evidence type="ECO:0000256" key="9">
    <source>
        <dbReference type="ARBA" id="ARBA00023303"/>
    </source>
</evidence>
<reference evidence="14 15" key="1">
    <citation type="journal article" date="2017" name="Nat. Ecol. Evol.">
        <title>Scallop genome provides insights into evolution of bilaterian karyotype and development.</title>
        <authorList>
            <person name="Wang S."/>
            <person name="Zhang J."/>
            <person name="Jiao W."/>
            <person name="Li J."/>
            <person name="Xun X."/>
            <person name="Sun Y."/>
            <person name="Guo X."/>
            <person name="Huan P."/>
            <person name="Dong B."/>
            <person name="Zhang L."/>
            <person name="Hu X."/>
            <person name="Sun X."/>
            <person name="Wang J."/>
            <person name="Zhao C."/>
            <person name="Wang Y."/>
            <person name="Wang D."/>
            <person name="Huang X."/>
            <person name="Wang R."/>
            <person name="Lv J."/>
            <person name="Li Y."/>
            <person name="Zhang Z."/>
            <person name="Liu B."/>
            <person name="Lu W."/>
            <person name="Hui Y."/>
            <person name="Liang J."/>
            <person name="Zhou Z."/>
            <person name="Hou R."/>
            <person name="Li X."/>
            <person name="Liu Y."/>
            <person name="Li H."/>
            <person name="Ning X."/>
            <person name="Lin Y."/>
            <person name="Zhao L."/>
            <person name="Xing Q."/>
            <person name="Dou J."/>
            <person name="Li Y."/>
            <person name="Mao J."/>
            <person name="Guo H."/>
            <person name="Dou H."/>
            <person name="Li T."/>
            <person name="Mu C."/>
            <person name="Jiang W."/>
            <person name="Fu Q."/>
            <person name="Fu X."/>
            <person name="Miao Y."/>
            <person name="Liu J."/>
            <person name="Yu Q."/>
            <person name="Li R."/>
            <person name="Liao H."/>
            <person name="Li X."/>
            <person name="Kong Y."/>
            <person name="Jiang Z."/>
            <person name="Chourrout D."/>
            <person name="Li R."/>
            <person name="Bao Z."/>
        </authorList>
    </citation>
    <scope>NUCLEOTIDE SEQUENCE [LARGE SCALE GENOMIC DNA]</scope>
    <source>
        <strain evidence="14 15">PY_sf001</strain>
    </source>
</reference>
<feature type="compositionally biased region" description="Acidic residues" evidence="11">
    <location>
        <begin position="783"/>
        <end position="795"/>
    </location>
</feature>
<feature type="region of interest" description="Disordered" evidence="11">
    <location>
        <begin position="929"/>
        <end position="959"/>
    </location>
</feature>
<feature type="region of interest" description="Disordered" evidence="11">
    <location>
        <begin position="780"/>
        <end position="850"/>
    </location>
</feature>
<dbReference type="PANTHER" id="PTHR10117:SF54">
    <property type="entry name" value="TRANSIENT RECEPTOR POTENTIAL-GAMMA PROTEIN"/>
    <property type="match status" value="1"/>
</dbReference>
<dbReference type="GO" id="GO:0005886">
    <property type="term" value="C:plasma membrane"/>
    <property type="evidence" value="ECO:0007669"/>
    <property type="project" value="TreeGrafter"/>
</dbReference>
<dbReference type="EMBL" id="NEDP02003643">
    <property type="protein sequence ID" value="OWF48221.1"/>
    <property type="molecule type" value="Genomic_DNA"/>
</dbReference>
<dbReference type="Pfam" id="PF00520">
    <property type="entry name" value="Ion_trans"/>
    <property type="match status" value="1"/>
</dbReference>
<evidence type="ECO:0000256" key="10">
    <source>
        <dbReference type="PROSITE-ProRule" id="PRU00023"/>
    </source>
</evidence>
<dbReference type="InterPro" id="IPR013555">
    <property type="entry name" value="TRP_dom"/>
</dbReference>
<evidence type="ECO:0000256" key="7">
    <source>
        <dbReference type="ARBA" id="ARBA00023065"/>
    </source>
</evidence>
<keyword evidence="9" id="KW-0407">Ion channel</keyword>
<feature type="repeat" description="ANK" evidence="10">
    <location>
        <begin position="102"/>
        <end position="134"/>
    </location>
</feature>
<feature type="region of interest" description="Disordered" evidence="11">
    <location>
        <begin position="1"/>
        <end position="49"/>
    </location>
</feature>
<dbReference type="SMART" id="SM00248">
    <property type="entry name" value="ANK"/>
    <property type="match status" value="3"/>
</dbReference>
<dbReference type="SUPFAM" id="SSF48403">
    <property type="entry name" value="Ankyrin repeat"/>
    <property type="match status" value="1"/>
</dbReference>
<feature type="transmembrane region" description="Helical" evidence="12">
    <location>
        <begin position="405"/>
        <end position="426"/>
    </location>
</feature>
<dbReference type="PRINTS" id="PR01097">
    <property type="entry name" value="TRNSRECEPTRP"/>
</dbReference>
<name>A0A210QHZ8_MIZYE</name>
<dbReference type="GO" id="GO:0015279">
    <property type="term" value="F:store-operated calcium channel activity"/>
    <property type="evidence" value="ECO:0007669"/>
    <property type="project" value="TreeGrafter"/>
</dbReference>
<dbReference type="PROSITE" id="PS50297">
    <property type="entry name" value="ANK_REP_REGION"/>
    <property type="match status" value="1"/>
</dbReference>
<feature type="compositionally biased region" description="Basic and acidic residues" evidence="11">
    <location>
        <begin position="825"/>
        <end position="834"/>
    </location>
</feature>
<evidence type="ECO:0000259" key="13">
    <source>
        <dbReference type="SMART" id="SM01420"/>
    </source>
</evidence>
<gene>
    <name evidence="14" type="ORF">KP79_PYT14500</name>
</gene>
<dbReference type="GO" id="GO:0051480">
    <property type="term" value="P:regulation of cytosolic calcium ion concentration"/>
    <property type="evidence" value="ECO:0007669"/>
    <property type="project" value="TreeGrafter"/>
</dbReference>
<feature type="transmembrane region" description="Helical" evidence="12">
    <location>
        <begin position="507"/>
        <end position="528"/>
    </location>
</feature>
<evidence type="ECO:0000256" key="8">
    <source>
        <dbReference type="ARBA" id="ARBA00023136"/>
    </source>
</evidence>
<keyword evidence="7" id="KW-0406">Ion transport</keyword>
<evidence type="ECO:0000256" key="3">
    <source>
        <dbReference type="ARBA" id="ARBA00022692"/>
    </source>
</evidence>
<feature type="compositionally biased region" description="Acidic residues" evidence="11">
    <location>
        <begin position="931"/>
        <end position="942"/>
    </location>
</feature>
<evidence type="ECO:0000256" key="1">
    <source>
        <dbReference type="ARBA" id="ARBA00004141"/>
    </source>
</evidence>
<evidence type="ECO:0000313" key="14">
    <source>
        <dbReference type="EMBL" id="OWF48221.1"/>
    </source>
</evidence>
<dbReference type="OrthoDB" id="2373987at2759"/>
<evidence type="ECO:0000313" key="15">
    <source>
        <dbReference type="Proteomes" id="UP000242188"/>
    </source>
</evidence>
<dbReference type="InterPro" id="IPR005821">
    <property type="entry name" value="Ion_trans_dom"/>
</dbReference>
<dbReference type="Gene3D" id="1.10.287.70">
    <property type="match status" value="1"/>
</dbReference>
<proteinExistence type="predicted"/>
<dbReference type="Gene3D" id="1.25.40.20">
    <property type="entry name" value="Ankyrin repeat-containing domain"/>
    <property type="match status" value="1"/>
</dbReference>
<dbReference type="InterPro" id="IPR002110">
    <property type="entry name" value="Ankyrin_rpt"/>
</dbReference>
<keyword evidence="5 12" id="KW-1133">Transmembrane helix</keyword>
<evidence type="ECO:0000256" key="11">
    <source>
        <dbReference type="SAM" id="MobiDB-lite"/>
    </source>
</evidence>
<sequence>MGKNKWARHSATKGDKDSIDRNGSERWRRQSGITKMPSAKKRPWRKRSNRMSLMSRTSIESAKTLVDIEDEFLHAAEFGDVPTVKQLVDRNADLNVDCIDALGRTALRLAVKNEHLEVVEILLDRSSELHIQESVLQAISANHVQIAETILKHRRYLDLWNDKRKLGGVDQFFSNSTLEESQFSPDITPLILASQKNQYEIVQLLLLRGEIIQKPHKFNCTCQDCVNKIQFDKLRLAKYRLNAYRGLASEAYISLSSKDPILTAFELADELQNLSTIEKYFKNEYLDLVNALSEYVVKLLDRVRTQEELEVVLNKTGRPKDNKYESLARFNLAIQYSQKKFVSHPSCQQRLVTTWYTGMENMQRSSWARRIMMAVLFFLSYPFLVLAHLVTPGRECVKYLRFPCVKFICQTTSFLIFLVLIIVSTAESSRTVSNKITLSTEFPEIHNIYTEIRTFSNGTMYGNDFPLRPLAPTMTQILISLWVIGFACQECAQLFNDGISEYMKSWYNLMDITLLCVYFSAFTLRYAVMFKMYGSIDFLRQTHQAPWTQQEIDTLNYRLYWLNEDRFYWMAWDPINMSEGLFAMANILSFSRISYLLPANEVLGPLQISLGKMITDILKFLALFMLVLGAFMVGLFNLFWYYSVHEEIEVTDHGFTFSAEKHFGDVMATFRTVFWSVFGRGDTDVVTLGEYDNHLTEDIGYIIYGMYNIAMVIVLLNMLIAMMSRSFENITRDSDSEWKFARSTLYMDYIGTGSALPVPLNVLAVPRDFIEYIIESCCRKSEDDESDSDDDDDDDEKNRNPDQNGGMGNGSPIEATAIDISETNLRPEDMDRRKSLGSTTGQDGRKKKDYQRVMQTIIQRYIFEKQREAEVTEDDFEEIKQDISSFRYEILNNLELRDSAHGDLAHQVSKIGEQVKMIAKELRRSRATDDVISECEAEDEPEGEKKTFSSLANSVRTTL</sequence>
<keyword evidence="4" id="KW-0677">Repeat</keyword>